<feature type="region of interest" description="Disordered" evidence="1">
    <location>
        <begin position="79"/>
        <end position="176"/>
    </location>
</feature>
<feature type="region of interest" description="Disordered" evidence="1">
    <location>
        <begin position="1"/>
        <end position="44"/>
    </location>
</feature>
<gene>
    <name evidence="2" type="ORF">F4561_005411</name>
</gene>
<dbReference type="EMBL" id="JACHJT010000001">
    <property type="protein sequence ID" value="MBB4934591.1"/>
    <property type="molecule type" value="Genomic_DNA"/>
</dbReference>
<name>A0A7W7W5A7_9ACTN</name>
<dbReference type="AlphaFoldDB" id="A0A7W7W5A7"/>
<evidence type="ECO:0000313" key="2">
    <source>
        <dbReference type="EMBL" id="MBB4934591.1"/>
    </source>
</evidence>
<accession>A0A7W7W5A7</accession>
<evidence type="ECO:0000256" key="1">
    <source>
        <dbReference type="SAM" id="MobiDB-lite"/>
    </source>
</evidence>
<comment type="caution">
    <text evidence="2">The sequence shown here is derived from an EMBL/GenBank/DDBJ whole genome shotgun (WGS) entry which is preliminary data.</text>
</comment>
<sequence>MTKTMQPEPEEEPNKDWRAEWVNHMSGNSTGETVNKGAYNEDKRRNELVREYLRRDFPLMAAQKKADFQIIHERNAKIDDARQQQKREVVEQQNRNAAADRAHLRPDSQKEYDSLTAGEKLLAQYSGFRAQKTDKPSEELSAHDRIEQRRRRIAEKNREEPANEVRRRLSEGRDSE</sequence>
<dbReference type="Proteomes" id="UP000523007">
    <property type="component" value="Unassembled WGS sequence"/>
</dbReference>
<feature type="compositionally biased region" description="Basic and acidic residues" evidence="1">
    <location>
        <begin position="98"/>
        <end position="113"/>
    </location>
</feature>
<reference evidence="2 3" key="1">
    <citation type="submission" date="2020-08" db="EMBL/GenBank/DDBJ databases">
        <title>Sequencing the genomes of 1000 actinobacteria strains.</title>
        <authorList>
            <person name="Klenk H.-P."/>
        </authorList>
    </citation>
    <scope>NUCLEOTIDE SEQUENCE [LARGE SCALE GENOMIC DNA]</scope>
    <source>
        <strain evidence="2 3">DSM 102030</strain>
    </source>
</reference>
<protein>
    <submittedName>
        <fullName evidence="2">Uncharacterized protein</fullName>
    </submittedName>
</protein>
<keyword evidence="3" id="KW-1185">Reference proteome</keyword>
<feature type="compositionally biased region" description="Basic and acidic residues" evidence="1">
    <location>
        <begin position="12"/>
        <end position="21"/>
    </location>
</feature>
<organism evidence="2 3">
    <name type="scientific">Lipingzhangella halophila</name>
    <dbReference type="NCBI Taxonomy" id="1783352"/>
    <lineage>
        <taxon>Bacteria</taxon>
        <taxon>Bacillati</taxon>
        <taxon>Actinomycetota</taxon>
        <taxon>Actinomycetes</taxon>
        <taxon>Streptosporangiales</taxon>
        <taxon>Nocardiopsidaceae</taxon>
        <taxon>Lipingzhangella</taxon>
    </lineage>
</organism>
<feature type="compositionally biased region" description="Basic and acidic residues" evidence="1">
    <location>
        <begin position="131"/>
        <end position="147"/>
    </location>
</feature>
<feature type="compositionally biased region" description="Basic and acidic residues" evidence="1">
    <location>
        <begin position="154"/>
        <end position="176"/>
    </location>
</feature>
<proteinExistence type="predicted"/>
<dbReference type="RefSeq" id="WP_184582766.1">
    <property type="nucleotide sequence ID" value="NZ_JACHJT010000001.1"/>
</dbReference>
<feature type="compositionally biased region" description="Basic and acidic residues" evidence="1">
    <location>
        <begin position="79"/>
        <end position="90"/>
    </location>
</feature>
<evidence type="ECO:0000313" key="3">
    <source>
        <dbReference type="Proteomes" id="UP000523007"/>
    </source>
</evidence>